<evidence type="ECO:0000256" key="1">
    <source>
        <dbReference type="ARBA" id="ARBA00022737"/>
    </source>
</evidence>
<protein>
    <recommendedName>
        <fullName evidence="3">Clp R domain-containing protein</fullName>
    </recommendedName>
</protein>
<dbReference type="GO" id="GO:0005524">
    <property type="term" value="F:ATP binding"/>
    <property type="evidence" value="ECO:0007669"/>
    <property type="project" value="InterPro"/>
</dbReference>
<evidence type="ECO:0000313" key="5">
    <source>
        <dbReference type="Proteomes" id="UP001206925"/>
    </source>
</evidence>
<dbReference type="Pfam" id="PF07724">
    <property type="entry name" value="AAA_2"/>
    <property type="match status" value="1"/>
</dbReference>
<dbReference type="GO" id="GO:0016887">
    <property type="term" value="F:ATP hydrolysis activity"/>
    <property type="evidence" value="ECO:0007669"/>
    <property type="project" value="InterPro"/>
</dbReference>
<dbReference type="SUPFAM" id="SSF52540">
    <property type="entry name" value="P-loop containing nucleoside triphosphate hydrolases"/>
    <property type="match status" value="1"/>
</dbReference>
<evidence type="ECO:0000256" key="2">
    <source>
        <dbReference type="PROSITE-ProRule" id="PRU01251"/>
    </source>
</evidence>
<dbReference type="Pfam" id="PF26587">
    <property type="entry name" value="AAA_lid_SMAX1"/>
    <property type="match status" value="1"/>
</dbReference>
<name>A0AAD5CVJ9_AMBAR</name>
<dbReference type="InterPro" id="IPR003959">
    <property type="entry name" value="ATPase_AAA_core"/>
</dbReference>
<dbReference type="PROSITE" id="PS51903">
    <property type="entry name" value="CLP_R"/>
    <property type="match status" value="1"/>
</dbReference>
<dbReference type="InterPro" id="IPR036628">
    <property type="entry name" value="Clp_N_dom_sf"/>
</dbReference>
<dbReference type="SUPFAM" id="SSF81923">
    <property type="entry name" value="Double Clp-N motif"/>
    <property type="match status" value="1"/>
</dbReference>
<organism evidence="4 5">
    <name type="scientific">Ambrosia artemisiifolia</name>
    <name type="common">Common ragweed</name>
    <dbReference type="NCBI Taxonomy" id="4212"/>
    <lineage>
        <taxon>Eukaryota</taxon>
        <taxon>Viridiplantae</taxon>
        <taxon>Streptophyta</taxon>
        <taxon>Embryophyta</taxon>
        <taxon>Tracheophyta</taxon>
        <taxon>Spermatophyta</taxon>
        <taxon>Magnoliopsida</taxon>
        <taxon>eudicotyledons</taxon>
        <taxon>Gunneridae</taxon>
        <taxon>Pentapetalae</taxon>
        <taxon>asterids</taxon>
        <taxon>campanulids</taxon>
        <taxon>Asterales</taxon>
        <taxon>Asteraceae</taxon>
        <taxon>Asteroideae</taxon>
        <taxon>Heliantheae alliance</taxon>
        <taxon>Heliantheae</taxon>
        <taxon>Ambrosia</taxon>
    </lineage>
</organism>
<dbReference type="Proteomes" id="UP001206925">
    <property type="component" value="Unassembled WGS sequence"/>
</dbReference>
<dbReference type="InterPro" id="IPR004176">
    <property type="entry name" value="Clp_R_N"/>
</dbReference>
<dbReference type="InterPro" id="IPR051650">
    <property type="entry name" value="SL_signaling_regulator"/>
</dbReference>
<dbReference type="PANTHER" id="PTHR43572:SF38">
    <property type="entry name" value="PROTEIN SMAX1-LIKE 6"/>
    <property type="match status" value="1"/>
</dbReference>
<keyword evidence="1 2" id="KW-0677">Repeat</keyword>
<dbReference type="PANTHER" id="PTHR43572">
    <property type="entry name" value="CHAPERONE PROTEIN CLPD, CHLOROPLASTIC"/>
    <property type="match status" value="1"/>
</dbReference>
<dbReference type="Gene3D" id="1.10.1780.10">
    <property type="entry name" value="Clp, N-terminal domain"/>
    <property type="match status" value="1"/>
</dbReference>
<comment type="caution">
    <text evidence="4">The sequence shown here is derived from an EMBL/GenBank/DDBJ whole genome shotgun (WGS) entry which is preliminary data.</text>
</comment>
<evidence type="ECO:0000313" key="4">
    <source>
        <dbReference type="EMBL" id="KAI7747125.1"/>
    </source>
</evidence>
<sequence length="874" mass="97617">AACALYDAVSIARKRSHSQTTSLHALSALLNLKTSILLDAYSSARTLAPGLQFRALELCVSVSLDRLPASKTKTLEAEPRVSNSLMAVIKRAYANQRRHSDTFHLYQMQQHLYNSQYSLPCVKVELKHFILSILDDPIVIRVLGDGGFRCSDLKMRILPPLGVSGFKRIGSVLVKKGSRNPLLIGVSGDTVVTRFLECLKIGKVKGLPDEIEGLDVENIKEEIRAFGSGDLSKDMMGLKVKEVKEKVEGCKGFGVIVNIGDLKAVLAKFASLEKDWDFECRWITYDAHDNYSLMGSFLPFYGIFPAQTELETASHTSEQSMARCDACNEKCEQEVSVSVADQQSMGLTSWLRVPESDSTKGNNVVEGEDDAGVLNARVTGLRRKWSDICHRLHHNRSPQLSTSQVLARVPFLHYLQPDPISGNSNQEINLSTVDHFVNRSSSTTSITTDLGLGTINVSPDPGPRTPSHESSHETFHRSVTGNIGETSKHVSNEKDFKQLYRALADKVGYQYDSIRAISQTITRVRAANQRRHVWFLFSGPDPVCKRKICTTLADVVFGSQESLISIDLNLENQIPHRDCIFSRKDVNLSDPSFRGKTVIEFIAEELAKKSRSVVLLEHIDKAEFLSKDSLFRAIKTGKLTDARGRETSITDAIFVFTTSSSEEENVKDLLSYYEERILNAKALQMRILVENTRAESSGILLSPKGLSLRNPETSNKRKITETVDFEIMVPKIKKPRCCYDLNLPLEETEESDNQTISEAKESWLDEFSDQVDEKVVFEPFDFDSRAEAILKEICKCFEKSFGSRVVLEIENEVIVQILASCWLSDGNGGVEDWIETVLCKGFMEVKKHGVDVEGVKIEEHDALCVCLPSTIIVK</sequence>
<gene>
    <name evidence="4" type="ORF">M8C21_032482</name>
</gene>
<evidence type="ECO:0000259" key="3">
    <source>
        <dbReference type="PROSITE" id="PS51903"/>
    </source>
</evidence>
<feature type="non-terminal residue" evidence="4">
    <location>
        <position position="1"/>
    </location>
</feature>
<dbReference type="Gene3D" id="3.40.50.300">
    <property type="entry name" value="P-loop containing nucleotide triphosphate hydrolases"/>
    <property type="match status" value="1"/>
</dbReference>
<dbReference type="AlphaFoldDB" id="A0AAD5CVJ9"/>
<accession>A0AAD5CVJ9</accession>
<dbReference type="Pfam" id="PF02861">
    <property type="entry name" value="Clp_N"/>
    <property type="match status" value="1"/>
</dbReference>
<dbReference type="InterPro" id="IPR027417">
    <property type="entry name" value="P-loop_NTPase"/>
</dbReference>
<proteinExistence type="predicted"/>
<feature type="domain" description="Clp R" evidence="3">
    <location>
        <begin position="1"/>
        <end position="163"/>
    </location>
</feature>
<dbReference type="InterPro" id="IPR058954">
    <property type="entry name" value="AAA_lid_SMAX1"/>
</dbReference>
<keyword evidence="5" id="KW-1185">Reference proteome</keyword>
<reference evidence="4" key="1">
    <citation type="submission" date="2022-06" db="EMBL/GenBank/DDBJ databases">
        <title>Uncovering the hologenomic basis of an extraordinary plant invasion.</title>
        <authorList>
            <person name="Bieker V.C."/>
            <person name="Martin M.D."/>
            <person name="Gilbert T."/>
            <person name="Hodgins K."/>
            <person name="Battlay P."/>
            <person name="Petersen B."/>
            <person name="Wilson J."/>
        </authorList>
    </citation>
    <scope>NUCLEOTIDE SEQUENCE</scope>
    <source>
        <strain evidence="4">AA19_3_7</strain>
        <tissue evidence="4">Leaf</tissue>
    </source>
</reference>
<dbReference type="EMBL" id="JAMZMK010006835">
    <property type="protein sequence ID" value="KAI7747125.1"/>
    <property type="molecule type" value="Genomic_DNA"/>
</dbReference>